<dbReference type="InterPro" id="IPR004871">
    <property type="entry name" value="RSE1/DDB1/CPSF1_C"/>
</dbReference>
<reference evidence="2 3" key="1">
    <citation type="submission" date="2024-04" db="EMBL/GenBank/DDBJ databases">
        <title>Tritrichomonas musculus Genome.</title>
        <authorList>
            <person name="Alves-Ferreira E."/>
            <person name="Grigg M."/>
            <person name="Lorenzi H."/>
            <person name="Galac M."/>
        </authorList>
    </citation>
    <scope>NUCLEOTIDE SEQUENCE [LARGE SCALE GENOMIC DNA]</scope>
    <source>
        <strain evidence="2 3">EAF2021</strain>
    </source>
</reference>
<dbReference type="InterPro" id="IPR050358">
    <property type="entry name" value="RSE1/DDB1/CFT1"/>
</dbReference>
<dbReference type="Gene3D" id="2.130.10.10">
    <property type="entry name" value="YVTN repeat-like/Quinoprotein amine dehydrogenase"/>
    <property type="match status" value="2"/>
</dbReference>
<evidence type="ECO:0000313" key="3">
    <source>
        <dbReference type="Proteomes" id="UP001470230"/>
    </source>
</evidence>
<organism evidence="2 3">
    <name type="scientific">Tritrichomonas musculus</name>
    <dbReference type="NCBI Taxonomy" id="1915356"/>
    <lineage>
        <taxon>Eukaryota</taxon>
        <taxon>Metamonada</taxon>
        <taxon>Parabasalia</taxon>
        <taxon>Tritrichomonadida</taxon>
        <taxon>Tritrichomonadidae</taxon>
        <taxon>Tritrichomonas</taxon>
    </lineage>
</organism>
<dbReference type="Pfam" id="PF03178">
    <property type="entry name" value="CPSF_A"/>
    <property type="match status" value="1"/>
</dbReference>
<dbReference type="EMBL" id="JAPFFF010000008">
    <property type="protein sequence ID" value="KAK8885099.1"/>
    <property type="molecule type" value="Genomic_DNA"/>
</dbReference>
<protein>
    <recommendedName>
        <fullName evidence="1">RSE1/DDB1/CPSF1 C-terminal domain-containing protein</fullName>
    </recommendedName>
</protein>
<comment type="caution">
    <text evidence="2">The sequence shown here is derived from an EMBL/GenBank/DDBJ whole genome shotgun (WGS) entry which is preliminary data.</text>
</comment>
<gene>
    <name evidence="2" type="ORF">M9Y10_044228</name>
</gene>
<sequence length="1071" mass="119368">MEANEQKKMDCKYLHTSIQRSQKIIRCIALEDDSKPLEYCDVLLIYRNYAQVFNVDNSYSTVQVSTVATYPLYVPITWCCIVGEHIAAVTADAHLLMLESKPPFTRVSCHPMSTKYTPSTIPVAHCATSLGGEYLVACAFTENLVVATFDSLDHPTLQKMKLPAFFVYEVAPTQEPSIFAFLVSTKSGSKFLIHFNLDDFSEVRRLEVPIDSFSIASVFNEEGYSHLVIFTNDKIIIEGSEFCYEVDSRVYSWYATPSGEMILQLLNQKMIGITVDRECKVTKGNLSLISTFCHLSNNLLLCVSEENDSFFLPISSLSIMNNGFVDFDLLPRTSIPLTPRITSAIFHGQALVVLSGGCGDPNHFQLSAIYNTISHSWNEIDEEATNLFGQSGFEKSQQIRFFSAQNDCLIASSDMNSVSLKGGLNISSNPTIALGTFGGSILQVHCNGLRLMNGVEYTAPSGAKVTSATIRDGYCIASFEDDIVRLFDKDLVPTVEKKIPNAHAFAFCLNNIAIAAEPLEGGNSTVTLYSLDLIPTDDVGQLTSRAFNMLFQPNSNELFVSTLNGAVSRWIIGNDFSNSCAQIYQGEIPPLLIPYSDSVLIISNDSFLFNGFQLLSIGFNQLRAICPVISDPSVTAANDDNFMSNDYKDPNNNTLDKIYVLDNNGIIRVIALDVGEKDLSFRSQPLLEMPRKVACLNEKSVVCITRNYHKDSNSHKSFLIIVNTIPDVKEMLQTTIDFQNFLSDYAMISVEAITENEIAIGFMTSDNNYPLIIIKVIDESITHAFFDTLSSPPFSIRKTKDFVLVGAGPQLLYLHRIQRDDNNDNNNNNQNEYKIEYLNVFLPYAISFIEVSNNIIWLADRIESIFVYRYSYNEKTGLIESINLIAVDTSPRQVTSMTLINENCIAVGEKKGTITILRLPNDDIGNKDLKWRQGPMPDRGISLDTPVGQLVKIAAYCVSEAVTSLLVNSKGTIFYTTLLGQIGAFIPLDKDEDYLMLLNAEMNMERLSTEEFGLTKARRFPMEKICVVSSDIIDLIEHLSRSSQEKLEAATNCHLQGLFGLTCMIKQKAKF</sequence>
<dbReference type="InterPro" id="IPR015943">
    <property type="entry name" value="WD40/YVTN_repeat-like_dom_sf"/>
</dbReference>
<feature type="domain" description="RSE1/DDB1/CPSF1 C-terminal" evidence="1">
    <location>
        <begin position="773"/>
        <end position="1014"/>
    </location>
</feature>
<keyword evidence="3" id="KW-1185">Reference proteome</keyword>
<dbReference type="SUPFAM" id="SSF101908">
    <property type="entry name" value="Putative isomerase YbhE"/>
    <property type="match status" value="1"/>
</dbReference>
<dbReference type="Proteomes" id="UP001470230">
    <property type="component" value="Unassembled WGS sequence"/>
</dbReference>
<dbReference type="PANTHER" id="PTHR10644">
    <property type="entry name" value="DNA REPAIR/RNA PROCESSING CPSF FAMILY"/>
    <property type="match status" value="1"/>
</dbReference>
<proteinExistence type="predicted"/>
<evidence type="ECO:0000259" key="1">
    <source>
        <dbReference type="Pfam" id="PF03178"/>
    </source>
</evidence>
<accession>A0ABR2K1Z6</accession>
<evidence type="ECO:0000313" key="2">
    <source>
        <dbReference type="EMBL" id="KAK8885099.1"/>
    </source>
</evidence>
<name>A0ABR2K1Z6_9EUKA</name>